<dbReference type="Gene3D" id="3.30.200.20">
    <property type="entry name" value="Phosphorylase Kinase, domain 1"/>
    <property type="match status" value="1"/>
</dbReference>
<dbReference type="AlphaFoldDB" id="A0AAV9HZU5"/>
<dbReference type="PROSITE" id="PS00109">
    <property type="entry name" value="PROTEIN_KINASE_TYR"/>
    <property type="match status" value="1"/>
</dbReference>
<evidence type="ECO:0000259" key="17">
    <source>
        <dbReference type="PROSITE" id="PS50011"/>
    </source>
</evidence>
<dbReference type="PANTHER" id="PTHR45646">
    <property type="entry name" value="SERINE/THREONINE-PROTEIN KINASE DOA-RELATED"/>
    <property type="match status" value="1"/>
</dbReference>
<evidence type="ECO:0000256" key="7">
    <source>
        <dbReference type="ARBA" id="ARBA00022679"/>
    </source>
</evidence>
<evidence type="ECO:0000256" key="8">
    <source>
        <dbReference type="ARBA" id="ARBA00022741"/>
    </source>
</evidence>
<dbReference type="Gene3D" id="1.10.510.10">
    <property type="entry name" value="Transferase(Phosphotransferase) domain 1"/>
    <property type="match status" value="1"/>
</dbReference>
<organism evidence="18 19">
    <name type="scientific">Cladorrhinum samala</name>
    <dbReference type="NCBI Taxonomy" id="585594"/>
    <lineage>
        <taxon>Eukaryota</taxon>
        <taxon>Fungi</taxon>
        <taxon>Dikarya</taxon>
        <taxon>Ascomycota</taxon>
        <taxon>Pezizomycotina</taxon>
        <taxon>Sordariomycetes</taxon>
        <taxon>Sordariomycetidae</taxon>
        <taxon>Sordariales</taxon>
        <taxon>Podosporaceae</taxon>
        <taxon>Cladorrhinum</taxon>
    </lineage>
</organism>
<dbReference type="GO" id="GO:0005634">
    <property type="term" value="C:nucleus"/>
    <property type="evidence" value="ECO:0007669"/>
    <property type="project" value="TreeGrafter"/>
</dbReference>
<feature type="binding site" evidence="15">
    <location>
        <position position="115"/>
    </location>
    <ligand>
        <name>ATP</name>
        <dbReference type="ChEBI" id="CHEBI:30616"/>
    </ligand>
</feature>
<dbReference type="InterPro" id="IPR051175">
    <property type="entry name" value="CLK_kinases"/>
</dbReference>
<dbReference type="InterPro" id="IPR008266">
    <property type="entry name" value="Tyr_kinase_AS"/>
</dbReference>
<keyword evidence="9 18" id="KW-0418">Kinase</keyword>
<dbReference type="InterPro" id="IPR000719">
    <property type="entry name" value="Prot_kinase_dom"/>
</dbReference>
<keyword evidence="10 15" id="KW-0067">ATP-binding</keyword>
<sequence>MPNRRSPSPPPAEDGEFDNHHLMEGEYPGDDDDASNIYQELDHAPANSLGTYLDGINDGVEPLEEYQEGGFHPVHLGDLLGADNRYRVIHKLGHGGFGTVWLCRDTKDSRYVAVKVMIADVTPDKVADLALISLDKSIPGAEYIGIPLGNFEVTGPNGTHQCIVLPVLGPCVSPSLWLKLDRDPAAVLRKLARQSAQALNFLHKNNLCHGDFRPSNILVKLTNLDRLSEDELFALIGAPIQSQVKSELGDDLPAGSPNYLVPRADMSDLGSKYLTEDICVIDFGESYPVDSPPEDLGIPENYLPPDILLQNEEEPLRDVNGPACDVWALGCTLFEIRQQIPLFYMIYDRDELVAECVRFFGKLPDGWWSEWAAREDWFDDKGSYLGDPDNTEEWSLEVALSKPTEVIDPVKKVLSTDAKEQKLLADLLYKVFQYEPGKRPSVDEVLGHEWFKL</sequence>
<feature type="domain" description="Protein kinase" evidence="17">
    <location>
        <begin position="86"/>
        <end position="451"/>
    </location>
</feature>
<evidence type="ECO:0000256" key="1">
    <source>
        <dbReference type="ARBA" id="ARBA00003747"/>
    </source>
</evidence>
<evidence type="ECO:0000256" key="13">
    <source>
        <dbReference type="ARBA" id="ARBA00047899"/>
    </source>
</evidence>
<dbReference type="InterPro" id="IPR011009">
    <property type="entry name" value="Kinase-like_dom_sf"/>
</dbReference>
<dbReference type="PROSITE" id="PS50011">
    <property type="entry name" value="PROTEIN_KINASE_DOM"/>
    <property type="match status" value="1"/>
</dbReference>
<keyword evidence="19" id="KW-1185">Reference proteome</keyword>
<evidence type="ECO:0000256" key="14">
    <source>
        <dbReference type="ARBA" id="ARBA00048679"/>
    </source>
</evidence>
<dbReference type="SUPFAM" id="SSF56112">
    <property type="entry name" value="Protein kinase-like (PK-like)"/>
    <property type="match status" value="1"/>
</dbReference>
<reference evidence="18" key="2">
    <citation type="submission" date="2023-06" db="EMBL/GenBank/DDBJ databases">
        <authorList>
            <consortium name="Lawrence Berkeley National Laboratory"/>
            <person name="Mondo S.J."/>
            <person name="Hensen N."/>
            <person name="Bonometti L."/>
            <person name="Westerberg I."/>
            <person name="Brannstrom I.O."/>
            <person name="Guillou S."/>
            <person name="Cros-Aarteil S."/>
            <person name="Calhoun S."/>
            <person name="Haridas S."/>
            <person name="Kuo A."/>
            <person name="Pangilinan J."/>
            <person name="Riley R."/>
            <person name="Labutti K."/>
            <person name="Andreopoulos B."/>
            <person name="Lipzen A."/>
            <person name="Chen C."/>
            <person name="Yanf M."/>
            <person name="Daum C."/>
            <person name="Ng V."/>
            <person name="Clum A."/>
            <person name="Steindorff A."/>
            <person name="Ohm R."/>
            <person name="Martin F."/>
            <person name="Silar P."/>
            <person name="Natvig D."/>
            <person name="Lalanne C."/>
            <person name="Gautier V."/>
            <person name="Ament-Velasquez S.L."/>
            <person name="Kruys A."/>
            <person name="Hutchinson M.I."/>
            <person name="Powell A.J."/>
            <person name="Barry K."/>
            <person name="Miller A.N."/>
            <person name="Grigoriev I.V."/>
            <person name="Debuchy R."/>
            <person name="Gladieux P."/>
            <person name="Thoren M.H."/>
            <person name="Johannesson H."/>
        </authorList>
    </citation>
    <scope>NUCLEOTIDE SEQUENCE</scope>
    <source>
        <strain evidence="18">PSN324</strain>
    </source>
</reference>
<evidence type="ECO:0000256" key="16">
    <source>
        <dbReference type="SAM" id="MobiDB-lite"/>
    </source>
</evidence>
<dbReference type="Pfam" id="PF00069">
    <property type="entry name" value="Pkinase"/>
    <property type="match status" value="1"/>
</dbReference>
<evidence type="ECO:0000256" key="12">
    <source>
        <dbReference type="ARBA" id="ARBA00033194"/>
    </source>
</evidence>
<comment type="catalytic activity">
    <reaction evidence="14">
        <text>L-seryl-[protein] + ATP = O-phospho-L-seryl-[protein] + ADP + H(+)</text>
        <dbReference type="Rhea" id="RHEA:17989"/>
        <dbReference type="Rhea" id="RHEA-COMP:9863"/>
        <dbReference type="Rhea" id="RHEA-COMP:11604"/>
        <dbReference type="ChEBI" id="CHEBI:15378"/>
        <dbReference type="ChEBI" id="CHEBI:29999"/>
        <dbReference type="ChEBI" id="CHEBI:30616"/>
        <dbReference type="ChEBI" id="CHEBI:83421"/>
        <dbReference type="ChEBI" id="CHEBI:456216"/>
        <dbReference type="EC" id="2.7.11.1"/>
    </reaction>
</comment>
<dbReference type="PROSITE" id="PS00107">
    <property type="entry name" value="PROTEIN_KINASE_ATP"/>
    <property type="match status" value="1"/>
</dbReference>
<evidence type="ECO:0000256" key="3">
    <source>
        <dbReference type="ARBA" id="ARBA00012513"/>
    </source>
</evidence>
<keyword evidence="6" id="KW-0723">Serine/threonine-protein kinase</keyword>
<keyword evidence="7" id="KW-0808">Transferase</keyword>
<dbReference type="InterPro" id="IPR017441">
    <property type="entry name" value="Protein_kinase_ATP_BS"/>
</dbReference>
<feature type="region of interest" description="Disordered" evidence="16">
    <location>
        <begin position="1"/>
        <end position="33"/>
    </location>
</feature>
<evidence type="ECO:0000313" key="18">
    <source>
        <dbReference type="EMBL" id="KAK4466308.1"/>
    </source>
</evidence>
<evidence type="ECO:0000256" key="10">
    <source>
        <dbReference type="ARBA" id="ARBA00022840"/>
    </source>
</evidence>
<protein>
    <recommendedName>
        <fullName evidence="5">EKC/KEOPS complex subunit BUD32</fullName>
        <ecNumber evidence="3">2.7.11.1</ecNumber>
    </recommendedName>
    <alternativeName>
        <fullName evidence="11 12">Atypical Serine/threonine protein kinase BUD32</fullName>
    </alternativeName>
    <alternativeName>
        <fullName evidence="4">EKC/KEOPS complex subunit bud32</fullName>
    </alternativeName>
</protein>
<dbReference type="EMBL" id="MU864932">
    <property type="protein sequence ID" value="KAK4466308.1"/>
    <property type="molecule type" value="Genomic_DNA"/>
</dbReference>
<gene>
    <name evidence="18" type="ORF">QBC42DRAFT_327619</name>
</gene>
<keyword evidence="8 15" id="KW-0547">Nucleotide-binding</keyword>
<name>A0AAV9HZU5_9PEZI</name>
<evidence type="ECO:0000256" key="9">
    <source>
        <dbReference type="ARBA" id="ARBA00022777"/>
    </source>
</evidence>
<comment type="subunit">
    <text evidence="2">Component of the EKC/KEOPS complex composed of at least BUD32, CGI121, GON7, KAE1 and PCC1; the whole complex dimerizes.</text>
</comment>
<dbReference type="Proteomes" id="UP001321749">
    <property type="component" value="Unassembled WGS sequence"/>
</dbReference>
<evidence type="ECO:0000256" key="6">
    <source>
        <dbReference type="ARBA" id="ARBA00022527"/>
    </source>
</evidence>
<evidence type="ECO:0000256" key="2">
    <source>
        <dbReference type="ARBA" id="ARBA00011534"/>
    </source>
</evidence>
<dbReference type="PANTHER" id="PTHR45646:SF11">
    <property type="entry name" value="SERINE_THREONINE-PROTEIN KINASE DOA"/>
    <property type="match status" value="1"/>
</dbReference>
<reference evidence="18" key="1">
    <citation type="journal article" date="2023" name="Mol. Phylogenet. Evol.">
        <title>Genome-scale phylogeny and comparative genomics of the fungal order Sordariales.</title>
        <authorList>
            <person name="Hensen N."/>
            <person name="Bonometti L."/>
            <person name="Westerberg I."/>
            <person name="Brannstrom I.O."/>
            <person name="Guillou S."/>
            <person name="Cros-Aarteil S."/>
            <person name="Calhoun S."/>
            <person name="Haridas S."/>
            <person name="Kuo A."/>
            <person name="Mondo S."/>
            <person name="Pangilinan J."/>
            <person name="Riley R."/>
            <person name="LaButti K."/>
            <person name="Andreopoulos B."/>
            <person name="Lipzen A."/>
            <person name="Chen C."/>
            <person name="Yan M."/>
            <person name="Daum C."/>
            <person name="Ng V."/>
            <person name="Clum A."/>
            <person name="Steindorff A."/>
            <person name="Ohm R.A."/>
            <person name="Martin F."/>
            <person name="Silar P."/>
            <person name="Natvig D.O."/>
            <person name="Lalanne C."/>
            <person name="Gautier V."/>
            <person name="Ament-Velasquez S.L."/>
            <person name="Kruys A."/>
            <person name="Hutchinson M.I."/>
            <person name="Powell A.J."/>
            <person name="Barry K."/>
            <person name="Miller A.N."/>
            <person name="Grigoriev I.V."/>
            <person name="Debuchy R."/>
            <person name="Gladieux P."/>
            <person name="Hiltunen Thoren M."/>
            <person name="Johannesson H."/>
        </authorList>
    </citation>
    <scope>NUCLEOTIDE SEQUENCE</scope>
    <source>
        <strain evidence="18">PSN324</strain>
    </source>
</reference>
<evidence type="ECO:0000256" key="5">
    <source>
        <dbReference type="ARBA" id="ARBA00019973"/>
    </source>
</evidence>
<evidence type="ECO:0000256" key="15">
    <source>
        <dbReference type="PROSITE-ProRule" id="PRU10141"/>
    </source>
</evidence>
<comment type="function">
    <text evidence="1">Component of the EKC/KEOPS complex that is required for the formation of a threonylcarbamoyl group on adenosine at position 37 (t(6)A37) in tRNAs that read codons beginning with adenine. The complex is probably involved in the transfer of the threonylcarbamoyl moiety of threonylcarbamoyl-AMP (TC-AMP) to the N6 group of A37. BUD32 has ATPase activity in the context of the EKC/KEOPS complex and likely plays a supporting role to the catalytic subunit KAE1. The EKC/KEOPS complex also promotes both telomere uncapping and telomere elongation. The complex is required for efficient recruitment of transcriptional coactivators.</text>
</comment>
<proteinExistence type="predicted"/>
<accession>A0AAV9HZU5</accession>
<evidence type="ECO:0000256" key="4">
    <source>
        <dbReference type="ARBA" id="ARBA00013948"/>
    </source>
</evidence>
<dbReference type="GO" id="GO:0005524">
    <property type="term" value="F:ATP binding"/>
    <property type="evidence" value="ECO:0007669"/>
    <property type="project" value="UniProtKB-UniRule"/>
</dbReference>
<dbReference type="GO" id="GO:0043484">
    <property type="term" value="P:regulation of RNA splicing"/>
    <property type="evidence" value="ECO:0007669"/>
    <property type="project" value="TreeGrafter"/>
</dbReference>
<evidence type="ECO:0000256" key="11">
    <source>
        <dbReference type="ARBA" id="ARBA00030980"/>
    </source>
</evidence>
<comment type="catalytic activity">
    <reaction evidence="13">
        <text>L-threonyl-[protein] + ATP = O-phospho-L-threonyl-[protein] + ADP + H(+)</text>
        <dbReference type="Rhea" id="RHEA:46608"/>
        <dbReference type="Rhea" id="RHEA-COMP:11060"/>
        <dbReference type="Rhea" id="RHEA-COMP:11605"/>
        <dbReference type="ChEBI" id="CHEBI:15378"/>
        <dbReference type="ChEBI" id="CHEBI:30013"/>
        <dbReference type="ChEBI" id="CHEBI:30616"/>
        <dbReference type="ChEBI" id="CHEBI:61977"/>
        <dbReference type="ChEBI" id="CHEBI:456216"/>
        <dbReference type="EC" id="2.7.11.1"/>
    </reaction>
</comment>
<evidence type="ECO:0000313" key="19">
    <source>
        <dbReference type="Proteomes" id="UP001321749"/>
    </source>
</evidence>
<dbReference type="GO" id="GO:0004674">
    <property type="term" value="F:protein serine/threonine kinase activity"/>
    <property type="evidence" value="ECO:0007669"/>
    <property type="project" value="UniProtKB-KW"/>
</dbReference>
<comment type="caution">
    <text evidence="18">The sequence shown here is derived from an EMBL/GenBank/DDBJ whole genome shotgun (WGS) entry which is preliminary data.</text>
</comment>
<dbReference type="EC" id="2.7.11.1" evidence="3"/>